<evidence type="ECO:0000256" key="3">
    <source>
        <dbReference type="PIRSR" id="PIRSR637944-1"/>
    </source>
</evidence>
<proteinExistence type="inferred from homology"/>
<sequence>MTIQPGQRVPSVPIKLVSVDGVSDVSSADVLGSGTVVFFTVPGAFTPTCHLNHLPGFVENVERFAMAGVDRIVCGTVNDQHVVKAWAEATGALGKIDFIADGLAKLAREMGLERDLSGGGLGIRFIRSALIIEDGVVTLVNLETVPGEVSGSGAGAILEALSAERHQAIG</sequence>
<dbReference type="RefSeq" id="WP_127072371.1">
    <property type="nucleotide sequence ID" value="NZ_BMKB01000004.1"/>
</dbReference>
<comment type="similarity">
    <text evidence="4">Belongs to the peroxiredoxin family. Prx5 subfamily.</text>
</comment>
<evidence type="ECO:0000259" key="5">
    <source>
        <dbReference type="PROSITE" id="PS51352"/>
    </source>
</evidence>
<evidence type="ECO:0000256" key="1">
    <source>
        <dbReference type="ARBA" id="ARBA00022559"/>
    </source>
</evidence>
<feature type="domain" description="Thioredoxin" evidence="5">
    <location>
        <begin position="3"/>
        <end position="163"/>
    </location>
</feature>
<dbReference type="InterPro" id="IPR036249">
    <property type="entry name" value="Thioredoxin-like_sf"/>
</dbReference>
<dbReference type="EC" id="1.11.1.27" evidence="4"/>
<evidence type="ECO:0000256" key="2">
    <source>
        <dbReference type="ARBA" id="ARBA00023002"/>
    </source>
</evidence>
<accession>A0A916RFU2</accession>
<organism evidence="6 7">
    <name type="scientific">Pelagibacterium lentulum</name>
    <dbReference type="NCBI Taxonomy" id="2029865"/>
    <lineage>
        <taxon>Bacteria</taxon>
        <taxon>Pseudomonadati</taxon>
        <taxon>Pseudomonadota</taxon>
        <taxon>Alphaproteobacteria</taxon>
        <taxon>Hyphomicrobiales</taxon>
        <taxon>Devosiaceae</taxon>
        <taxon>Pelagibacterium</taxon>
    </lineage>
</organism>
<comment type="catalytic activity">
    <reaction evidence="4">
        <text>a hydroperoxide + 2 glutathione = an alcohol + glutathione disulfide + H2O</text>
        <dbReference type="Rhea" id="RHEA:62632"/>
        <dbReference type="ChEBI" id="CHEBI:15377"/>
        <dbReference type="ChEBI" id="CHEBI:30879"/>
        <dbReference type="ChEBI" id="CHEBI:35924"/>
        <dbReference type="ChEBI" id="CHEBI:57925"/>
        <dbReference type="ChEBI" id="CHEBI:58297"/>
        <dbReference type="EC" id="1.11.1.27"/>
    </reaction>
</comment>
<keyword evidence="1 4" id="KW-0575">Peroxidase</keyword>
<dbReference type="GO" id="GO:0042744">
    <property type="term" value="P:hydrogen peroxide catabolic process"/>
    <property type="evidence" value="ECO:0007669"/>
    <property type="project" value="TreeGrafter"/>
</dbReference>
<keyword evidence="2 4" id="KW-0560">Oxidoreductase</keyword>
<dbReference type="InterPro" id="IPR013766">
    <property type="entry name" value="Thioredoxin_domain"/>
</dbReference>
<dbReference type="InterPro" id="IPR037944">
    <property type="entry name" value="PRX5-like"/>
</dbReference>
<dbReference type="OrthoDB" id="9800621at2"/>
<dbReference type="GO" id="GO:0045454">
    <property type="term" value="P:cell redox homeostasis"/>
    <property type="evidence" value="ECO:0007669"/>
    <property type="project" value="TreeGrafter"/>
</dbReference>
<dbReference type="CDD" id="cd03013">
    <property type="entry name" value="PRX5_like"/>
    <property type="match status" value="1"/>
</dbReference>
<dbReference type="AlphaFoldDB" id="A0A916RFU2"/>
<name>A0A916RFU2_9HYPH</name>
<dbReference type="GO" id="GO:0008379">
    <property type="term" value="F:thioredoxin peroxidase activity"/>
    <property type="evidence" value="ECO:0007669"/>
    <property type="project" value="InterPro"/>
</dbReference>
<evidence type="ECO:0000256" key="4">
    <source>
        <dbReference type="RuleBase" id="RU366011"/>
    </source>
</evidence>
<protein>
    <recommendedName>
        <fullName evidence="4">Glutathione-dependent peroxiredoxin</fullName>
        <ecNumber evidence="4">1.11.1.27</ecNumber>
    </recommendedName>
</protein>
<evidence type="ECO:0000313" key="7">
    <source>
        <dbReference type="Proteomes" id="UP000596977"/>
    </source>
</evidence>
<comment type="function">
    <text evidence="4">Thiol-specific peroxidase that catalyzes the reduction of hydrogen peroxide and organic hydroperoxides to water and alcohols, respectively. Plays a role in cell protection against oxidative stress by detoxifying peroxides.</text>
</comment>
<feature type="active site" description="Cysteine sulfenic acid (-SOH) intermediate" evidence="3">
    <location>
        <position position="49"/>
    </location>
</feature>
<dbReference type="PANTHER" id="PTHR10430">
    <property type="entry name" value="PEROXIREDOXIN"/>
    <property type="match status" value="1"/>
</dbReference>
<gene>
    <name evidence="6" type="ORF">GCM10011499_27860</name>
</gene>
<comment type="caution">
    <text evidence="6">The sequence shown here is derived from an EMBL/GenBank/DDBJ whole genome shotgun (WGS) entry which is preliminary data.</text>
</comment>
<dbReference type="SUPFAM" id="SSF52833">
    <property type="entry name" value="Thioredoxin-like"/>
    <property type="match status" value="1"/>
</dbReference>
<dbReference type="PROSITE" id="PS51352">
    <property type="entry name" value="THIOREDOXIN_2"/>
    <property type="match status" value="1"/>
</dbReference>
<dbReference type="GO" id="GO:0034599">
    <property type="term" value="P:cellular response to oxidative stress"/>
    <property type="evidence" value="ECO:0007669"/>
    <property type="project" value="InterPro"/>
</dbReference>
<dbReference type="GO" id="GO:0005737">
    <property type="term" value="C:cytoplasm"/>
    <property type="evidence" value="ECO:0007669"/>
    <property type="project" value="TreeGrafter"/>
</dbReference>
<dbReference type="PANTHER" id="PTHR10430:SF16">
    <property type="entry name" value="PEROXIREDOXIN-5, MITOCHONDRIAL"/>
    <property type="match status" value="1"/>
</dbReference>
<dbReference type="Pfam" id="PF08534">
    <property type="entry name" value="Redoxin"/>
    <property type="match status" value="1"/>
</dbReference>
<keyword evidence="7" id="KW-1185">Reference proteome</keyword>
<dbReference type="Proteomes" id="UP000596977">
    <property type="component" value="Unassembled WGS sequence"/>
</dbReference>
<dbReference type="Gene3D" id="3.40.30.10">
    <property type="entry name" value="Glutaredoxin"/>
    <property type="match status" value="1"/>
</dbReference>
<keyword evidence="4" id="KW-0049">Antioxidant</keyword>
<dbReference type="EMBL" id="BMKB01000004">
    <property type="protein sequence ID" value="GGA56153.1"/>
    <property type="molecule type" value="Genomic_DNA"/>
</dbReference>
<evidence type="ECO:0000313" key="6">
    <source>
        <dbReference type="EMBL" id="GGA56153.1"/>
    </source>
</evidence>
<dbReference type="InterPro" id="IPR013740">
    <property type="entry name" value="Redoxin"/>
</dbReference>
<keyword evidence="4" id="KW-0676">Redox-active center</keyword>
<reference evidence="6 7" key="1">
    <citation type="journal article" date="2014" name="Int. J. Syst. Evol. Microbiol.">
        <title>Complete genome sequence of Corynebacterium casei LMG S-19264T (=DSM 44701T), isolated from a smear-ripened cheese.</title>
        <authorList>
            <consortium name="US DOE Joint Genome Institute (JGI-PGF)"/>
            <person name="Walter F."/>
            <person name="Albersmeier A."/>
            <person name="Kalinowski J."/>
            <person name="Ruckert C."/>
        </authorList>
    </citation>
    <scope>NUCLEOTIDE SEQUENCE [LARGE SCALE GENOMIC DNA]</scope>
    <source>
        <strain evidence="6 7">CGMCC 1.15896</strain>
    </source>
</reference>